<evidence type="ECO:0000313" key="3">
    <source>
        <dbReference type="Proteomes" id="UP000002067"/>
    </source>
</evidence>
<dbReference type="NCBIfam" id="NF040509">
    <property type="entry name" value="Lacto_palin_RPT"/>
    <property type="match status" value="2"/>
</dbReference>
<feature type="compositionally biased region" description="Polar residues" evidence="1">
    <location>
        <begin position="45"/>
        <end position="57"/>
    </location>
</feature>
<dbReference type="KEGG" id="lrh:LGG_00788"/>
<proteinExistence type="predicted"/>
<dbReference type="KEGG" id="lrg:LRHM_0765"/>
<gene>
    <name evidence="2" type="ordered locus">LRHM_0765</name>
</gene>
<feature type="region of interest" description="Disordered" evidence="1">
    <location>
        <begin position="43"/>
        <end position="79"/>
    </location>
</feature>
<feature type="compositionally biased region" description="Basic and acidic residues" evidence="1">
    <location>
        <begin position="70"/>
        <end position="79"/>
    </location>
</feature>
<evidence type="ECO:0000256" key="1">
    <source>
        <dbReference type="SAM" id="MobiDB-lite"/>
    </source>
</evidence>
<name>A0A809N229_LACRG</name>
<sequence>MTTTQSPRSRPLIFWFTPITRSPAQKSACKDLKRNGQVRAITLKATYTPTSNRAGSRSRSETRSPAQKPACKDLETKWP</sequence>
<dbReference type="Proteomes" id="UP000002067">
    <property type="component" value="Chromosome"/>
</dbReference>
<protein>
    <submittedName>
        <fullName evidence="2">Uncharacterized protein</fullName>
    </submittedName>
</protein>
<dbReference type="AlphaFoldDB" id="A0A809N229"/>
<reference evidence="2 3" key="1">
    <citation type="journal article" date="2009" name="J. Bacteriol.">
        <title>Complete genome sequence of the probiotic Lactobacillus rhamnosus ATCC 53103.</title>
        <authorList>
            <person name="Morita H."/>
            <person name="Toh H."/>
            <person name="Oshima K."/>
            <person name="Murakami M."/>
            <person name="Taylor T.D."/>
            <person name="Igimi S."/>
            <person name="Hattori M."/>
        </authorList>
    </citation>
    <scope>NUCLEOTIDE SEQUENCE [LARGE SCALE GENOMIC DNA]</scope>
    <source>
        <strain evidence="3">ATCC 53103 / LMG 18243 / GG [Tokyo]</strain>
    </source>
</reference>
<organism evidence="2 3">
    <name type="scientific">Lacticaseibacillus rhamnosus (strain ATCC 53103 / LMG 18243 / GG)</name>
    <name type="common">Lactobacillus rhamnosus</name>
    <dbReference type="NCBI Taxonomy" id="568703"/>
    <lineage>
        <taxon>Bacteria</taxon>
        <taxon>Bacillati</taxon>
        <taxon>Bacillota</taxon>
        <taxon>Bacilli</taxon>
        <taxon>Lactobacillales</taxon>
        <taxon>Lactobacillaceae</taxon>
        <taxon>Lacticaseibacillus</taxon>
    </lineage>
</organism>
<evidence type="ECO:0000313" key="2">
    <source>
        <dbReference type="EMBL" id="BAI41292.1"/>
    </source>
</evidence>
<accession>A0A809N229</accession>
<dbReference type="AntiFam" id="ANF00266">
    <property type="entry name" value="DNA repeat translations related to WP_020751851.1"/>
</dbReference>
<dbReference type="EMBL" id="AP011548">
    <property type="protein sequence ID" value="BAI41292.1"/>
    <property type="molecule type" value="Genomic_DNA"/>
</dbReference>